<gene>
    <name evidence="3" type="ORF">NEMBOFW57_001277</name>
</gene>
<feature type="domain" description="CHAT" evidence="2">
    <location>
        <begin position="921"/>
        <end position="1201"/>
    </location>
</feature>
<evidence type="ECO:0000259" key="2">
    <source>
        <dbReference type="Pfam" id="PF12770"/>
    </source>
</evidence>
<feature type="region of interest" description="Disordered" evidence="1">
    <location>
        <begin position="1083"/>
        <end position="1118"/>
    </location>
</feature>
<feature type="region of interest" description="Disordered" evidence="1">
    <location>
        <begin position="1199"/>
        <end position="1247"/>
    </location>
</feature>
<organism evidence="3 4">
    <name type="scientific">Staphylotrichum longicolle</name>
    <dbReference type="NCBI Taxonomy" id="669026"/>
    <lineage>
        <taxon>Eukaryota</taxon>
        <taxon>Fungi</taxon>
        <taxon>Dikarya</taxon>
        <taxon>Ascomycota</taxon>
        <taxon>Pezizomycotina</taxon>
        <taxon>Sordariomycetes</taxon>
        <taxon>Sordariomycetidae</taxon>
        <taxon>Sordariales</taxon>
        <taxon>Chaetomiaceae</taxon>
        <taxon>Staphylotrichum</taxon>
    </lineage>
</organism>
<dbReference type="Gene3D" id="1.25.40.10">
    <property type="entry name" value="Tetratricopeptide repeat domain"/>
    <property type="match status" value="1"/>
</dbReference>
<protein>
    <recommendedName>
        <fullName evidence="2">CHAT domain-containing protein</fullName>
    </recommendedName>
</protein>
<reference evidence="3" key="1">
    <citation type="submission" date="2023-02" db="EMBL/GenBank/DDBJ databases">
        <authorList>
            <person name="Palmer J.M."/>
        </authorList>
    </citation>
    <scope>NUCLEOTIDE SEQUENCE</scope>
    <source>
        <strain evidence="3">FW57</strain>
    </source>
</reference>
<evidence type="ECO:0000313" key="4">
    <source>
        <dbReference type="Proteomes" id="UP001197093"/>
    </source>
</evidence>
<dbReference type="Proteomes" id="UP001197093">
    <property type="component" value="Unassembled WGS sequence"/>
</dbReference>
<dbReference type="EMBL" id="JAHCVI010000001">
    <property type="protein sequence ID" value="KAG7291265.1"/>
    <property type="molecule type" value="Genomic_DNA"/>
</dbReference>
<evidence type="ECO:0000256" key="1">
    <source>
        <dbReference type="SAM" id="MobiDB-lite"/>
    </source>
</evidence>
<name>A0AAD4F1I8_9PEZI</name>
<feature type="compositionally biased region" description="Basic and acidic residues" evidence="1">
    <location>
        <begin position="1203"/>
        <end position="1217"/>
    </location>
</feature>
<proteinExistence type="predicted"/>
<evidence type="ECO:0000313" key="3">
    <source>
        <dbReference type="EMBL" id="KAG7291265.1"/>
    </source>
</evidence>
<dbReference type="InterPro" id="IPR024983">
    <property type="entry name" value="CHAT_dom"/>
</dbReference>
<feature type="compositionally biased region" description="Pro residues" evidence="1">
    <location>
        <begin position="1100"/>
        <end position="1113"/>
    </location>
</feature>
<accession>A0AAD4F1I8</accession>
<dbReference type="Pfam" id="PF12770">
    <property type="entry name" value="CHAT"/>
    <property type="match status" value="1"/>
</dbReference>
<feature type="region of interest" description="Disordered" evidence="1">
    <location>
        <begin position="885"/>
        <end position="905"/>
    </location>
</feature>
<dbReference type="InterPro" id="IPR011990">
    <property type="entry name" value="TPR-like_helical_dom_sf"/>
</dbReference>
<comment type="caution">
    <text evidence="3">The sequence shown here is derived from an EMBL/GenBank/DDBJ whole genome shotgun (WGS) entry which is preliminary data.</text>
</comment>
<feature type="compositionally biased region" description="Basic and acidic residues" evidence="1">
    <location>
        <begin position="1231"/>
        <end position="1242"/>
    </location>
</feature>
<keyword evidence="4" id="KW-1185">Reference proteome</keyword>
<sequence>MDSNVDRLDSSLASVVISQPPDAPGGLDTSQRDDLITEADRERDLGNFNKALALYREAEAMRADLRLSIKIASLLTEQGRTPAALREWDQALAKFAHTEEDPERVAVADMARATCAATMDLKVHTPLRKGMEYLAKYVKPHPIREWTGSKLVIVVLLESAYSTLSMCGTQGEPLPWTATTIKELYEQLEHDLSLVDDFVQQPGVPVLLRAHMLQWKATLALNSGNRDEWLSLSNEAERTFRDEGHYLGPLDIEMERLHKDPLAEVPYDELKAATIRIRDAFIERGAWVGAKHCMMTLSTMAVEKTDTELLDQLNEQYEQIRADCMTDFDWAGKEELMLRSWDYQNQHAAKLVQEFEELYKIYVDSDMPARGSLIAVNLYKLYQNLGDAHNAQKWADQMTKHAESRLVSELHVFHPLIRRHEEHGAATLPIDDEMADLAAFLRDKTARYTQDISRFERTQILRSILYVHGSYLVRPPHEHKKLSSLCCEAIRGCLPLLPPRDLALYEAMLLNAEGGVLLREALQKFPASWDMIVDAYNTQAKAAGILESISEREVKLRGAYNGLGEAAEHLWLSEVATANRGTVTDPLFLEAVDFYLISLSLALEDKLLPAVQLGITSLHDLWLRGLKLNIGVNGSRHETSRDARHKTHHWLGFGRQMLEAARRDSSTLSKSSAVMGKQSARAAFWGRKLYANAFDLAMIVGDPRYLWKWLQDSKARSASDLLALGINIPETLREAINKSESSRLLFDEEISLKRRLNTAEGASFVMLHQQLESLRARMALDELADAVLALREGRPTTLEALQVIAQKDAVPAFSSALIRSDTRLEKLGLHRAGPPRRVFFVDYGFHQGTAFVLFALGADINFIWLNTTIRDIAWWREHWLAHRTPEPESPTSFEEEDDGPEQYNPRLRDDEDAGLSWLSRLAQPLVSFSKPGDLLVLCPSENLHGIPIHAAKISPGNDGEPMCLIERNPVVYTASMTMTEQCMARATSTLPSPLEPARASTGNTILSAFRYPQEIRAMASRISQHFPHPPDIHIDTHLPLSTVQSALATSKTVLFLGHCSTGTGTGGIDDQYLLLADPNPDVVGCESGLHPREPSASSASPPPASPPPPPAPPETETDTRFTIPAIFSTPIAASLIALVACGSASQAIRTGDEPTGLLTALLCSGANSVVGSLWPVEARVGVAFAEGFLGRLAKLQGRAGGVGREKGEGEGDGREDGGELGVGTVTGSEKGNGEEKGLDGKKGPSGASTNRLARLVDLAVVLQETVVELKRSRRMGFSTGNVLDWGAFTLNGAWLLDVLDADV</sequence>